<evidence type="ECO:0000256" key="1">
    <source>
        <dbReference type="ARBA" id="ARBA00004123"/>
    </source>
</evidence>
<evidence type="ECO:0000256" key="10">
    <source>
        <dbReference type="ARBA" id="ARBA00023242"/>
    </source>
</evidence>
<evidence type="ECO:0000256" key="3">
    <source>
        <dbReference type="ARBA" id="ARBA00009158"/>
    </source>
</evidence>
<evidence type="ECO:0000256" key="13">
    <source>
        <dbReference type="ARBA" id="ARBA00046114"/>
    </source>
</evidence>
<keyword evidence="17" id="KW-1185">Reference proteome</keyword>
<keyword evidence="12" id="KW-0966">Cell projection</keyword>
<keyword evidence="6" id="KW-0282">Flagellum</keyword>
<keyword evidence="9" id="KW-0206">Cytoskeleton</keyword>
<evidence type="ECO:0000256" key="9">
    <source>
        <dbReference type="ARBA" id="ARBA00023212"/>
    </source>
</evidence>
<evidence type="ECO:0000256" key="2">
    <source>
        <dbReference type="ARBA" id="ARBA00004611"/>
    </source>
</evidence>
<comment type="similarity">
    <text evidence="3">Belongs to the MNS1 family.</text>
</comment>
<evidence type="ECO:0000313" key="17">
    <source>
        <dbReference type="Proteomes" id="UP001566132"/>
    </source>
</evidence>
<dbReference type="Proteomes" id="UP001566132">
    <property type="component" value="Unassembled WGS sequence"/>
</dbReference>
<dbReference type="PANTHER" id="PTHR19265">
    <property type="entry name" value="MEIOSIS-SPECIFIC NUCLEAR STRUCTURAL PROTEIN 1"/>
    <property type="match status" value="1"/>
</dbReference>
<feature type="domain" description="Trichohyalin-plectin-homology" evidence="15">
    <location>
        <begin position="98"/>
        <end position="449"/>
    </location>
</feature>
<dbReference type="InterPro" id="IPR026504">
    <property type="entry name" value="MNS1"/>
</dbReference>
<keyword evidence="11" id="KW-0469">Meiosis</keyword>
<dbReference type="Pfam" id="PF13868">
    <property type="entry name" value="TPH"/>
    <property type="match status" value="1"/>
</dbReference>
<keyword evidence="8" id="KW-0969">Cilium</keyword>
<proteinExistence type="inferred from homology"/>
<name>A0ABD1EXS2_HYPHA</name>
<comment type="function">
    <text evidence="13">Microtubule inner protein (MIP) part of the dynein-decorated doublet microtubules (DMTs) in cilia axoneme, which is required for motile cilia beating. May play a role in the control of meiotic division and germ cell differentiation through regulation of pairing and recombination during meiosis. Required for sperm flagella assembly. May play a role in the assembly and function of the outer dynein arm-docking complex (ODA-DC). ODA-DC mediates outer dynein arms (ODA) binding onto the axonemal doublet microtubules.</text>
</comment>
<dbReference type="GO" id="GO:0005634">
    <property type="term" value="C:nucleus"/>
    <property type="evidence" value="ECO:0007669"/>
    <property type="project" value="UniProtKB-SubCell"/>
</dbReference>
<reference evidence="16 17" key="1">
    <citation type="submission" date="2024-05" db="EMBL/GenBank/DDBJ databases">
        <title>Genetic variation in Jamaican populations of the coffee berry borer (Hypothenemus hampei).</title>
        <authorList>
            <person name="Errbii M."/>
            <person name="Myrie A."/>
        </authorList>
    </citation>
    <scope>NUCLEOTIDE SEQUENCE [LARGE SCALE GENOMIC DNA]</scope>
    <source>
        <strain evidence="16">JA-Hopewell-2020-01-JO</strain>
        <tissue evidence="16">Whole body</tissue>
    </source>
</reference>
<dbReference type="PANTHER" id="PTHR19265:SF0">
    <property type="entry name" value="MEIOSIS-SPECIFIC NUCLEAR STRUCTURAL PROTEIN 1"/>
    <property type="match status" value="1"/>
</dbReference>
<keyword evidence="5" id="KW-0963">Cytoplasm</keyword>
<gene>
    <name evidence="16" type="ORF">ABEB36_005198</name>
</gene>
<protein>
    <recommendedName>
        <fullName evidence="4">Meiosis-specific nuclear structural protein 1</fullName>
    </recommendedName>
</protein>
<keyword evidence="10" id="KW-0539">Nucleus</keyword>
<evidence type="ECO:0000256" key="12">
    <source>
        <dbReference type="ARBA" id="ARBA00023273"/>
    </source>
</evidence>
<dbReference type="InterPro" id="IPR043597">
    <property type="entry name" value="TPH_dom"/>
</dbReference>
<evidence type="ECO:0000256" key="7">
    <source>
        <dbReference type="ARBA" id="ARBA00023054"/>
    </source>
</evidence>
<keyword evidence="7 14" id="KW-0175">Coiled coil</keyword>
<comment type="subcellular location">
    <subcellularLocation>
        <location evidence="2">Cytoplasm</location>
        <location evidence="2">Cytoskeleton</location>
        <location evidence="2">Flagellum axoneme</location>
    </subcellularLocation>
    <subcellularLocation>
        <location evidence="1">Nucleus</location>
    </subcellularLocation>
</comment>
<evidence type="ECO:0000256" key="4">
    <source>
        <dbReference type="ARBA" id="ARBA00014813"/>
    </source>
</evidence>
<dbReference type="EMBL" id="JBDJPC010000004">
    <property type="protein sequence ID" value="KAL1505693.1"/>
    <property type="molecule type" value="Genomic_DNA"/>
</dbReference>
<organism evidence="16 17">
    <name type="scientific">Hypothenemus hampei</name>
    <name type="common">Coffee berry borer</name>
    <dbReference type="NCBI Taxonomy" id="57062"/>
    <lineage>
        <taxon>Eukaryota</taxon>
        <taxon>Metazoa</taxon>
        <taxon>Ecdysozoa</taxon>
        <taxon>Arthropoda</taxon>
        <taxon>Hexapoda</taxon>
        <taxon>Insecta</taxon>
        <taxon>Pterygota</taxon>
        <taxon>Neoptera</taxon>
        <taxon>Endopterygota</taxon>
        <taxon>Coleoptera</taxon>
        <taxon>Polyphaga</taxon>
        <taxon>Cucujiformia</taxon>
        <taxon>Curculionidae</taxon>
        <taxon>Scolytinae</taxon>
        <taxon>Hypothenemus</taxon>
    </lineage>
</organism>
<sequence length="474" mass="57897">MELFRNNEEEERQKHIKKINNDKFQLMKVRMEEKNRFGNLIRFMNKQKREFEDEQGIQAQAEQAALNEFRHNQENNLAQELNNIKTEEMKQLKLRQQLRENSHELRDLERKLKAAYVNKELAAQIAQKEAEKLNEKILEKRRQEILQEARIKEEELKLISAEENMMKKIQYKKELQEQIILGEESKRYLYEEFLREKKMIDDIIQRIHDEDEKALQEKMCRMKKTREEMLAFKAAQDEWKEKKKREIEEENRKIIEFLQKKSVDRFAQLEEKKRREEAKARQQDNLAKQIYDDAMRKKEREDILEELMLEEQKEALERRHREEIEKQLRRRLEVKESLNAQIKEKEEKLQQEAKEDAKYKDQLMEKLAEDQKLEQMSAQKQRMKMLQLRRDVEEMMLNRRQKRAEEMQLLIKLKEQEEREMENRRKIIEEERISMLKTHVKNLIGYLPKGLLKPEDLPHLAGVIGETKDVTDKE</sequence>
<evidence type="ECO:0000256" key="6">
    <source>
        <dbReference type="ARBA" id="ARBA00022846"/>
    </source>
</evidence>
<evidence type="ECO:0000313" key="16">
    <source>
        <dbReference type="EMBL" id="KAL1505693.1"/>
    </source>
</evidence>
<evidence type="ECO:0000259" key="15">
    <source>
        <dbReference type="Pfam" id="PF13868"/>
    </source>
</evidence>
<evidence type="ECO:0000256" key="11">
    <source>
        <dbReference type="ARBA" id="ARBA00023254"/>
    </source>
</evidence>
<evidence type="ECO:0000256" key="8">
    <source>
        <dbReference type="ARBA" id="ARBA00023069"/>
    </source>
</evidence>
<feature type="coiled-coil region" evidence="14">
    <location>
        <begin position="70"/>
        <end position="178"/>
    </location>
</feature>
<comment type="caution">
    <text evidence="16">The sequence shown here is derived from an EMBL/GenBank/DDBJ whole genome shotgun (WGS) entry which is preliminary data.</text>
</comment>
<feature type="coiled-coil region" evidence="14">
    <location>
        <begin position="208"/>
        <end position="434"/>
    </location>
</feature>
<accession>A0ABD1EXS2</accession>
<dbReference type="AlphaFoldDB" id="A0ABD1EXS2"/>
<evidence type="ECO:0000256" key="14">
    <source>
        <dbReference type="SAM" id="Coils"/>
    </source>
</evidence>
<evidence type="ECO:0000256" key="5">
    <source>
        <dbReference type="ARBA" id="ARBA00022490"/>
    </source>
</evidence>
<dbReference type="GO" id="GO:0051321">
    <property type="term" value="P:meiotic cell cycle"/>
    <property type="evidence" value="ECO:0007669"/>
    <property type="project" value="UniProtKB-KW"/>
</dbReference>